<dbReference type="Gene3D" id="1.20.940.10">
    <property type="entry name" value="Functional domain of the splicing factor Prp18"/>
    <property type="match status" value="1"/>
</dbReference>
<feature type="compositionally biased region" description="Polar residues" evidence="13">
    <location>
        <begin position="913"/>
        <end position="942"/>
    </location>
</feature>
<dbReference type="SMART" id="SM00320">
    <property type="entry name" value="WD40"/>
    <property type="match status" value="5"/>
</dbReference>
<evidence type="ECO:0000256" key="2">
    <source>
        <dbReference type="ARBA" id="ARBA00004555"/>
    </source>
</evidence>
<feature type="compositionally biased region" description="Pro residues" evidence="13">
    <location>
        <begin position="832"/>
        <end position="902"/>
    </location>
</feature>
<dbReference type="SUPFAM" id="SSF50978">
    <property type="entry name" value="WD40 repeat-like"/>
    <property type="match status" value="1"/>
</dbReference>
<evidence type="ECO:0000256" key="6">
    <source>
        <dbReference type="ARBA" id="ARBA00022737"/>
    </source>
</evidence>
<evidence type="ECO:0000256" key="13">
    <source>
        <dbReference type="SAM" id="MobiDB-lite"/>
    </source>
</evidence>
<evidence type="ECO:0000256" key="8">
    <source>
        <dbReference type="ARBA" id="ARBA00022892"/>
    </source>
</evidence>
<feature type="region of interest" description="Disordered" evidence="13">
    <location>
        <begin position="958"/>
        <end position="1056"/>
    </location>
</feature>
<dbReference type="GO" id="GO:0015031">
    <property type="term" value="P:protein transport"/>
    <property type="evidence" value="ECO:0007669"/>
    <property type="project" value="UniProtKB-KW"/>
</dbReference>
<feature type="compositionally biased region" description="Low complexity" evidence="13">
    <location>
        <begin position="1024"/>
        <end position="1034"/>
    </location>
</feature>
<keyword evidence="16" id="KW-1185">Reference proteome</keyword>
<dbReference type="PROSITE" id="PS50082">
    <property type="entry name" value="WD_REPEATS_2"/>
    <property type="match status" value="2"/>
</dbReference>
<proteinExistence type="inferred from homology"/>
<dbReference type="Gene3D" id="2.130.10.10">
    <property type="entry name" value="YVTN repeat-like/Quinoprotein amine dehydrogenase"/>
    <property type="match status" value="1"/>
</dbReference>
<keyword evidence="6" id="KW-0677">Repeat</keyword>
<dbReference type="GO" id="GO:0090110">
    <property type="term" value="P:COPII-coated vesicle cargo loading"/>
    <property type="evidence" value="ECO:0007669"/>
    <property type="project" value="TreeGrafter"/>
</dbReference>
<dbReference type="InterPro" id="IPR015943">
    <property type="entry name" value="WD40/YVTN_repeat-like_dom_sf"/>
</dbReference>
<feature type="compositionally biased region" description="Polar residues" evidence="13">
    <location>
        <begin position="1043"/>
        <end position="1056"/>
    </location>
</feature>
<dbReference type="InterPro" id="IPR040251">
    <property type="entry name" value="SEC31-like"/>
</dbReference>
<dbReference type="Gene3D" id="1.25.40.1030">
    <property type="match status" value="1"/>
</dbReference>
<comment type="subcellular location">
    <subcellularLocation>
        <location evidence="1">Endoplasmic reticulum</location>
    </subcellularLocation>
    <subcellularLocation>
        <location evidence="2">Golgi apparatus</location>
    </subcellularLocation>
</comment>
<evidence type="ECO:0000256" key="7">
    <source>
        <dbReference type="ARBA" id="ARBA00022824"/>
    </source>
</evidence>
<name>A0AAD8JET3_9APIA</name>
<accession>A0AAD8JET3</accession>
<keyword evidence="7" id="KW-0256">Endoplasmic reticulum</keyword>
<keyword evidence="4" id="KW-0813">Transport</keyword>
<dbReference type="PRINTS" id="PR01217">
    <property type="entry name" value="PRICHEXTENSN"/>
</dbReference>
<feature type="domain" description="Sec16 Sec23-binding" evidence="14">
    <location>
        <begin position="560"/>
        <end position="756"/>
    </location>
</feature>
<dbReference type="AlphaFoldDB" id="A0AAD8JET3"/>
<dbReference type="PROSITE" id="PS50294">
    <property type="entry name" value="WD_REPEATS_REGION"/>
    <property type="match status" value="2"/>
</dbReference>
<dbReference type="FunFam" id="1.25.40.1030:FF:000004">
    <property type="entry name" value="Protein transport protein SEC31 homolog B"/>
    <property type="match status" value="1"/>
</dbReference>
<dbReference type="InterPro" id="IPR036322">
    <property type="entry name" value="WD40_repeat_dom_sf"/>
</dbReference>
<dbReference type="InterPro" id="IPR024298">
    <property type="entry name" value="Sec16_Sec23-bd"/>
</dbReference>
<reference evidence="15" key="1">
    <citation type="submission" date="2023-02" db="EMBL/GenBank/DDBJ databases">
        <title>Genome of toxic invasive species Heracleum sosnowskyi carries increased number of genes despite the absence of recent whole-genome duplications.</title>
        <authorList>
            <person name="Schelkunov M."/>
            <person name="Shtratnikova V."/>
            <person name="Makarenko M."/>
            <person name="Klepikova A."/>
            <person name="Omelchenko D."/>
            <person name="Novikova G."/>
            <person name="Obukhova E."/>
            <person name="Bogdanov V."/>
            <person name="Penin A."/>
            <person name="Logacheva M."/>
        </authorList>
    </citation>
    <scope>NUCLEOTIDE SEQUENCE</scope>
    <source>
        <strain evidence="15">Hsosn_3</strain>
        <tissue evidence="15">Leaf</tissue>
    </source>
</reference>
<evidence type="ECO:0000313" key="16">
    <source>
        <dbReference type="Proteomes" id="UP001237642"/>
    </source>
</evidence>
<dbReference type="EMBL" id="JAUIZM010000001">
    <property type="protein sequence ID" value="KAK1401112.1"/>
    <property type="molecule type" value="Genomic_DNA"/>
</dbReference>
<evidence type="ECO:0000256" key="3">
    <source>
        <dbReference type="ARBA" id="ARBA00009358"/>
    </source>
</evidence>
<dbReference type="GO" id="GO:0005198">
    <property type="term" value="F:structural molecule activity"/>
    <property type="evidence" value="ECO:0007669"/>
    <property type="project" value="TreeGrafter"/>
</dbReference>
<dbReference type="Proteomes" id="UP001237642">
    <property type="component" value="Unassembled WGS sequence"/>
</dbReference>
<keyword evidence="8" id="KW-0931">ER-Golgi transport</keyword>
<evidence type="ECO:0000256" key="4">
    <source>
        <dbReference type="ARBA" id="ARBA00022448"/>
    </source>
</evidence>
<evidence type="ECO:0000256" key="10">
    <source>
        <dbReference type="ARBA" id="ARBA00023034"/>
    </source>
</evidence>
<dbReference type="InterPro" id="IPR001680">
    <property type="entry name" value="WD40_rpt"/>
</dbReference>
<dbReference type="PANTHER" id="PTHR13923:SF11">
    <property type="entry name" value="SECRETORY 31, ISOFORM D"/>
    <property type="match status" value="1"/>
</dbReference>
<feature type="region of interest" description="Disordered" evidence="13">
    <location>
        <begin position="800"/>
        <end position="942"/>
    </location>
</feature>
<dbReference type="GO" id="GO:0030127">
    <property type="term" value="C:COPII vesicle coat"/>
    <property type="evidence" value="ECO:0007669"/>
    <property type="project" value="TreeGrafter"/>
</dbReference>
<evidence type="ECO:0000256" key="11">
    <source>
        <dbReference type="ARBA" id="ARBA00060100"/>
    </source>
</evidence>
<evidence type="ECO:0000256" key="1">
    <source>
        <dbReference type="ARBA" id="ARBA00004240"/>
    </source>
</evidence>
<comment type="similarity">
    <text evidence="3">Belongs to the WD repeat SEC31 family.</text>
</comment>
<protein>
    <submittedName>
        <fullName evidence="15">Steroid receptor RNA activator-protein/coat protein complex II, Sec31</fullName>
    </submittedName>
</protein>
<organism evidence="15 16">
    <name type="scientific">Heracleum sosnowskyi</name>
    <dbReference type="NCBI Taxonomy" id="360622"/>
    <lineage>
        <taxon>Eukaryota</taxon>
        <taxon>Viridiplantae</taxon>
        <taxon>Streptophyta</taxon>
        <taxon>Embryophyta</taxon>
        <taxon>Tracheophyta</taxon>
        <taxon>Spermatophyta</taxon>
        <taxon>Magnoliopsida</taxon>
        <taxon>eudicotyledons</taxon>
        <taxon>Gunneridae</taxon>
        <taxon>Pentapetalae</taxon>
        <taxon>asterids</taxon>
        <taxon>campanulids</taxon>
        <taxon>Apiales</taxon>
        <taxon>Apiaceae</taxon>
        <taxon>Apioideae</taxon>
        <taxon>apioid superclade</taxon>
        <taxon>Tordylieae</taxon>
        <taxon>Tordyliinae</taxon>
        <taxon>Heracleum</taxon>
    </lineage>
</organism>
<keyword evidence="5 12" id="KW-0853">WD repeat</keyword>
<dbReference type="Pfam" id="PF12931">
    <property type="entry name" value="TPR_Sec16"/>
    <property type="match status" value="1"/>
</dbReference>
<evidence type="ECO:0000256" key="9">
    <source>
        <dbReference type="ARBA" id="ARBA00022927"/>
    </source>
</evidence>
<evidence type="ECO:0000256" key="12">
    <source>
        <dbReference type="PROSITE-ProRule" id="PRU00221"/>
    </source>
</evidence>
<keyword evidence="9" id="KW-0653">Protein transport</keyword>
<evidence type="ECO:0000259" key="14">
    <source>
        <dbReference type="Pfam" id="PF12931"/>
    </source>
</evidence>
<reference evidence="15" key="2">
    <citation type="submission" date="2023-05" db="EMBL/GenBank/DDBJ databases">
        <authorList>
            <person name="Schelkunov M.I."/>
        </authorList>
    </citation>
    <scope>NUCLEOTIDE SEQUENCE</scope>
    <source>
        <strain evidence="15">Hsosn_3</strain>
        <tissue evidence="15">Leaf</tissue>
    </source>
</reference>
<feature type="repeat" description="WD" evidence="12">
    <location>
        <begin position="259"/>
        <end position="301"/>
    </location>
</feature>
<dbReference type="FunFam" id="1.20.940.10:FF:000003">
    <property type="entry name" value="Protein transport protein SEC31 homolog B"/>
    <property type="match status" value="1"/>
</dbReference>
<feature type="compositionally biased region" description="Polar residues" evidence="13">
    <location>
        <begin position="960"/>
        <end position="969"/>
    </location>
</feature>
<sequence>MAAIKEVNRSATASFSPDKPYLAAGTMAGAVDISFSTSANLDIYELDFQSDDRQLRLLGAVPSSEPFNRISWGKKPAGSEEFGLGLIAGGLNDGNIGIWNPVTLLSSESSESSLLQQLSRHKGPVRGLEFNSLSPNLLASGADEGEICIWDIANPTEPTHFPPLKGSGSAAQGEISFLSWNSKVQHILASASFNGTTVVWDLRKQKPVISFSDSVRRRCSVLQWNPDVATQLILASDDDSSPSLRIWDMRNTMSPLRELSGHTKGVVAMSWCPNDSSYLLTCAKDNRTICWDMASSEIVSELPAGTNWNFDVHWYPKIPGVISASSFDGKIGIYNIEACDRIGVGEGDIGTGHLRAPKWYKRKAGVSFGFGGKLVTFNSTDAGSSEVFLHKLATENNLVGSSSEFEAAMQSGERSSLRLLCDKKSQESESQDDKETWGFLKVMFEDDGTARTKLLTHLGFSLPAEVKDTTEDELSQELNGLGLQEKEADKGHAGLKDSAIYPSDGEDFFNNLPSPKADTPVSTPDKKFNAENSLLDGEEALQHQNDDHDENLDAVFEDAVQRALVVGDYTSAVAQCISANRIADALVISHVGGASLWERTRDQYLKTSNSPYLKVVAAMVNNDLMSLVNTRPLKAWKETLALLCTFAHREEWTFLCDTLASRLMGAGRTLAATLCYICAGNIDKTVEVWSITVTTKQDGKSYVALLQDLMEKTMILAMATGQKRFSASLCKLVEKYAEILASQGLLTTAMEYLNFMGNEELTPELVILRDCIALSTQPDREAQSSTDFDASNFNQNVAQSPMQENVPSGPYADNFQQPYDPSFRRDYRSPAPYQPAPQPAPYQPTPYQPAPQPAPYQPTPYQPAPQPAPYQPSPQPAPYQPSPQPAPYQPAPQPAPYQPAPHPTMFVPAELPQMSQPNSAPRPVTSQTTVKPFVPTTPQGLRNVEQYQPPTLASKLYPGSANSSYQQAGNHVGGAHVPVSQVAPPAHMMPQGVTPTPGPRGYMQVNNAGVQRPGTGPMQPPSPTHSSAPSAPVAPAAPPPTVQTADTSNVPASQRPVITTLTRLFNETSEALGGPRANPAKKREIDDNSKKIGALFAKLNSNDISKNAVEKLVQLCQALDNGDFSTALQIQVLLTTSDWDECNFWLSTLKRMIKTRQNVR</sequence>
<dbReference type="GO" id="GO:0005794">
    <property type="term" value="C:Golgi apparatus"/>
    <property type="evidence" value="ECO:0007669"/>
    <property type="project" value="UniProtKB-SubCell"/>
</dbReference>
<dbReference type="GO" id="GO:0007029">
    <property type="term" value="P:endoplasmic reticulum organization"/>
    <property type="evidence" value="ECO:0007669"/>
    <property type="project" value="TreeGrafter"/>
</dbReference>
<dbReference type="FunFam" id="2.130.10.10:FF:000295">
    <property type="entry name" value="Protein transport protein SEC31 homolog B"/>
    <property type="match status" value="1"/>
</dbReference>
<keyword evidence="15" id="KW-0675">Receptor</keyword>
<feature type="repeat" description="WD" evidence="12">
    <location>
        <begin position="118"/>
        <end position="160"/>
    </location>
</feature>
<dbReference type="GO" id="GO:0070971">
    <property type="term" value="C:endoplasmic reticulum exit site"/>
    <property type="evidence" value="ECO:0007669"/>
    <property type="project" value="TreeGrafter"/>
</dbReference>
<dbReference type="PANTHER" id="PTHR13923">
    <property type="entry name" value="SEC31-RELATED PROTEIN"/>
    <property type="match status" value="1"/>
</dbReference>
<dbReference type="Pfam" id="PF00400">
    <property type="entry name" value="WD40"/>
    <property type="match status" value="2"/>
</dbReference>
<evidence type="ECO:0000313" key="15">
    <source>
        <dbReference type="EMBL" id="KAK1401112.1"/>
    </source>
</evidence>
<comment type="caution">
    <text evidence="15">The sequence shown here is derived from an EMBL/GenBank/DDBJ whole genome shotgun (WGS) entry which is preliminary data.</text>
</comment>
<gene>
    <name evidence="15" type="ORF">POM88_000717</name>
</gene>
<keyword evidence="10" id="KW-0333">Golgi apparatus</keyword>
<comment type="function">
    <text evidence="11">Required for protein transport from the endoplasmic reticulum to the Golgi apparatus.</text>
</comment>
<evidence type="ECO:0000256" key="5">
    <source>
        <dbReference type="ARBA" id="ARBA00022574"/>
    </source>
</evidence>